<accession>A0A7M5V1R1</accession>
<dbReference type="EnsemblMetazoa" id="CLYHEMT005988.1">
    <property type="protein sequence ID" value="CLYHEMP005988.1"/>
    <property type="gene ID" value="CLYHEMG005988"/>
</dbReference>
<keyword evidence="2" id="KW-1185">Reference proteome</keyword>
<dbReference type="AlphaFoldDB" id="A0A7M5V1R1"/>
<proteinExistence type="predicted"/>
<reference evidence="1" key="1">
    <citation type="submission" date="2021-01" db="UniProtKB">
        <authorList>
            <consortium name="EnsemblMetazoa"/>
        </authorList>
    </citation>
    <scope>IDENTIFICATION</scope>
</reference>
<name>A0A7M5V1R1_9CNID</name>
<evidence type="ECO:0000313" key="1">
    <source>
        <dbReference type="EnsemblMetazoa" id="CLYHEMP005988.1"/>
    </source>
</evidence>
<protein>
    <submittedName>
        <fullName evidence="1">Uncharacterized protein</fullName>
    </submittedName>
</protein>
<sequence>DCVVDKFKKALEYINHRAMAIVGKLLAFRQCQKHIQDHIITTSIKQFGSGLPSSPIIDKSSVLQRLFLKESQCEFNIRGRLMQWKLQLMTVRQMIEHEILFQQNGFFSAFDSVPSGKVNTGALLKKMMMMKKK</sequence>
<dbReference type="Proteomes" id="UP000594262">
    <property type="component" value="Unplaced"/>
</dbReference>
<organism evidence="1 2">
    <name type="scientific">Clytia hemisphaerica</name>
    <dbReference type="NCBI Taxonomy" id="252671"/>
    <lineage>
        <taxon>Eukaryota</taxon>
        <taxon>Metazoa</taxon>
        <taxon>Cnidaria</taxon>
        <taxon>Hydrozoa</taxon>
        <taxon>Hydroidolina</taxon>
        <taxon>Leptothecata</taxon>
        <taxon>Obeliida</taxon>
        <taxon>Clytiidae</taxon>
        <taxon>Clytia</taxon>
    </lineage>
</organism>
<evidence type="ECO:0000313" key="2">
    <source>
        <dbReference type="Proteomes" id="UP000594262"/>
    </source>
</evidence>